<evidence type="ECO:0000256" key="13">
    <source>
        <dbReference type="RuleBase" id="RU003785"/>
    </source>
</evidence>
<keyword evidence="15" id="KW-1185">Reference proteome</keyword>
<evidence type="ECO:0000256" key="12">
    <source>
        <dbReference type="RuleBase" id="RU003784"/>
    </source>
</evidence>
<evidence type="ECO:0000313" key="15">
    <source>
        <dbReference type="Proteomes" id="UP000321893"/>
    </source>
</evidence>
<comment type="similarity">
    <text evidence="3 10 13">Belongs to the IPP transferase family.</text>
</comment>
<evidence type="ECO:0000313" key="14">
    <source>
        <dbReference type="EMBL" id="GEL28610.1"/>
    </source>
</evidence>
<keyword evidence="5 10" id="KW-0819">tRNA processing</keyword>
<evidence type="ECO:0000256" key="8">
    <source>
        <dbReference type="ARBA" id="ARBA00022842"/>
    </source>
</evidence>
<dbReference type="Gene3D" id="1.10.20.140">
    <property type="match status" value="1"/>
</dbReference>
<reference evidence="14" key="1">
    <citation type="submission" date="2019-07" db="EMBL/GenBank/DDBJ databases">
        <title>Whole genome shotgun sequence of Lactobacillus kefiri NBRC 15888.</title>
        <authorList>
            <person name="Hosoyama A."/>
            <person name="Uohara A."/>
            <person name="Ohji S."/>
            <person name="Ichikawa N."/>
        </authorList>
    </citation>
    <scope>NUCLEOTIDE SEQUENCE [LARGE SCALE GENOMIC DNA]</scope>
    <source>
        <strain evidence="14">NBRC 15888</strain>
    </source>
</reference>
<dbReference type="Gene3D" id="3.40.50.300">
    <property type="entry name" value="P-loop containing nucleotide triphosphate hydrolases"/>
    <property type="match status" value="1"/>
</dbReference>
<dbReference type="GO" id="GO:0005524">
    <property type="term" value="F:ATP binding"/>
    <property type="evidence" value="ECO:0007669"/>
    <property type="project" value="UniProtKB-UniRule"/>
</dbReference>
<dbReference type="EC" id="2.5.1.75" evidence="10"/>
<evidence type="ECO:0000256" key="1">
    <source>
        <dbReference type="ARBA" id="ARBA00001946"/>
    </source>
</evidence>
<dbReference type="AlphaFoldDB" id="A0A511DUU6"/>
<feature type="site" description="Interaction with substrate tRNA" evidence="10">
    <location>
        <position position="100"/>
    </location>
</feature>
<evidence type="ECO:0000256" key="11">
    <source>
        <dbReference type="RuleBase" id="RU003783"/>
    </source>
</evidence>
<dbReference type="GO" id="GO:0006400">
    <property type="term" value="P:tRNA modification"/>
    <property type="evidence" value="ECO:0007669"/>
    <property type="project" value="TreeGrafter"/>
</dbReference>
<comment type="subunit">
    <text evidence="10">Monomer.</text>
</comment>
<evidence type="ECO:0000256" key="5">
    <source>
        <dbReference type="ARBA" id="ARBA00022694"/>
    </source>
</evidence>
<feature type="site" description="Interaction with substrate tRNA" evidence="10">
    <location>
        <position position="124"/>
    </location>
</feature>
<sequence>MNKVLAIVGPTAVGKTALSIQLAHQFNGEIISGDSMQVYKGLDIGTAKVTPAEMDGITHHLINIRQINERFSVADFVSMASKLITDIQHEGKLPIVVGGTGFYLQALLSGLELGGDQYQDNQLRQELMAEANEKGNSELHQRLETIDPKSAAKIPVNNVRRVIRALEVYIKTGHLFSDQQNTGNKYDAYVIGLTTDRPILYQRINQRVDQMVKMGLIDEAKSLYENGGEAFQSGKGIGYRELFPYFDHQMTLDAAIELIKKDSRHYAKRQLTWFRNKTEPKPNWYNLVEHPETLKTVEKDVNEWLKDTHN</sequence>
<dbReference type="RefSeq" id="WP_057962222.1">
    <property type="nucleotide sequence ID" value="NZ_BJVK01000017.1"/>
</dbReference>
<evidence type="ECO:0000256" key="7">
    <source>
        <dbReference type="ARBA" id="ARBA00022840"/>
    </source>
</evidence>
<dbReference type="EMBL" id="BJVK01000017">
    <property type="protein sequence ID" value="GEL28610.1"/>
    <property type="molecule type" value="Genomic_DNA"/>
</dbReference>
<evidence type="ECO:0000256" key="4">
    <source>
        <dbReference type="ARBA" id="ARBA00022679"/>
    </source>
</evidence>
<comment type="caution">
    <text evidence="10">Lacks conserved residue(s) required for the propagation of feature annotation.</text>
</comment>
<dbReference type="PANTHER" id="PTHR11088:SF60">
    <property type="entry name" value="TRNA DIMETHYLALLYLTRANSFERASE"/>
    <property type="match status" value="1"/>
</dbReference>
<dbReference type="Proteomes" id="UP000321893">
    <property type="component" value="Unassembled WGS sequence"/>
</dbReference>
<dbReference type="OrthoDB" id="9776390at2"/>
<name>A0A511DUU6_LENKE</name>
<comment type="cofactor">
    <cofactor evidence="1 10">
        <name>Mg(2+)</name>
        <dbReference type="ChEBI" id="CHEBI:18420"/>
    </cofactor>
</comment>
<keyword evidence="4 10" id="KW-0808">Transferase</keyword>
<dbReference type="NCBIfam" id="TIGR00174">
    <property type="entry name" value="miaA"/>
    <property type="match status" value="1"/>
</dbReference>
<proteinExistence type="inferred from homology"/>
<evidence type="ECO:0000256" key="10">
    <source>
        <dbReference type="HAMAP-Rule" id="MF_00185"/>
    </source>
</evidence>
<comment type="function">
    <text evidence="2 10 12">Catalyzes the transfer of a dimethylallyl group onto the adenine at position 37 in tRNAs that read codons beginning with uridine, leading to the formation of N6-(dimethylallyl)adenosine (i(6)A).</text>
</comment>
<dbReference type="InterPro" id="IPR027417">
    <property type="entry name" value="P-loop_NTPase"/>
</dbReference>
<organism evidence="14 15">
    <name type="scientific">Lentilactobacillus kefiri</name>
    <name type="common">Lactobacillus kefiri</name>
    <dbReference type="NCBI Taxonomy" id="33962"/>
    <lineage>
        <taxon>Bacteria</taxon>
        <taxon>Bacillati</taxon>
        <taxon>Bacillota</taxon>
        <taxon>Bacilli</taxon>
        <taxon>Lactobacillales</taxon>
        <taxon>Lactobacillaceae</taxon>
        <taxon>Lentilactobacillus</taxon>
    </lineage>
</organism>
<accession>A0A511DUU6</accession>
<evidence type="ECO:0000256" key="3">
    <source>
        <dbReference type="ARBA" id="ARBA00005842"/>
    </source>
</evidence>
<dbReference type="InterPro" id="IPR018022">
    <property type="entry name" value="IPT"/>
</dbReference>
<keyword evidence="8 10" id="KW-0460">Magnesium</keyword>
<protein>
    <recommendedName>
        <fullName evidence="10">tRNA dimethylallyltransferase</fullName>
        <ecNumber evidence="10">2.5.1.75</ecNumber>
    </recommendedName>
    <alternativeName>
        <fullName evidence="10">Dimethylallyl diphosphate:tRNA dimethylallyltransferase</fullName>
        <shortName evidence="10">DMAPP:tRNA dimethylallyltransferase</shortName>
        <shortName evidence="10">DMATase</shortName>
    </alternativeName>
    <alternativeName>
        <fullName evidence="10">Isopentenyl-diphosphate:tRNA isopentenyltransferase</fullName>
        <shortName evidence="10">IPP transferase</shortName>
        <shortName evidence="10">IPPT</shortName>
        <shortName evidence="10">IPTase</shortName>
    </alternativeName>
</protein>
<keyword evidence="7 10" id="KW-0067">ATP-binding</keyword>
<dbReference type="HAMAP" id="MF_00185">
    <property type="entry name" value="IPP_trans"/>
    <property type="match status" value="1"/>
</dbReference>
<dbReference type="InterPro" id="IPR039657">
    <property type="entry name" value="Dimethylallyltransferase"/>
</dbReference>
<feature type="binding site" evidence="10">
    <location>
        <begin position="9"/>
        <end position="16"/>
    </location>
    <ligand>
        <name>ATP</name>
        <dbReference type="ChEBI" id="CHEBI:30616"/>
    </ligand>
</feature>
<dbReference type="GeneID" id="71567881"/>
<dbReference type="FunFam" id="1.10.20.140:FF:000001">
    <property type="entry name" value="tRNA dimethylallyltransferase"/>
    <property type="match status" value="1"/>
</dbReference>
<dbReference type="SUPFAM" id="SSF52540">
    <property type="entry name" value="P-loop containing nucleoside triphosphate hydrolases"/>
    <property type="match status" value="2"/>
</dbReference>
<comment type="caution">
    <text evidence="14">The sequence shown here is derived from an EMBL/GenBank/DDBJ whole genome shotgun (WGS) entry which is preliminary data.</text>
</comment>
<dbReference type="GO" id="GO:0052381">
    <property type="term" value="F:tRNA dimethylallyltransferase activity"/>
    <property type="evidence" value="ECO:0007669"/>
    <property type="project" value="UniProtKB-UniRule"/>
</dbReference>
<dbReference type="Pfam" id="PF01715">
    <property type="entry name" value="IPPT"/>
    <property type="match status" value="1"/>
</dbReference>
<keyword evidence="6 10" id="KW-0547">Nucleotide-binding</keyword>
<feature type="binding site" evidence="10">
    <location>
        <begin position="11"/>
        <end position="16"/>
    </location>
    <ligand>
        <name>substrate</name>
    </ligand>
</feature>
<feature type="region of interest" description="Interaction with substrate tRNA" evidence="10">
    <location>
        <begin position="34"/>
        <end position="37"/>
    </location>
</feature>
<gene>
    <name evidence="10 14" type="primary">miaA</name>
    <name evidence="14" type="ORF">LKE01_14300</name>
</gene>
<evidence type="ECO:0000256" key="2">
    <source>
        <dbReference type="ARBA" id="ARBA00003213"/>
    </source>
</evidence>
<evidence type="ECO:0000256" key="9">
    <source>
        <dbReference type="ARBA" id="ARBA00049563"/>
    </source>
</evidence>
<dbReference type="PANTHER" id="PTHR11088">
    <property type="entry name" value="TRNA DIMETHYLALLYLTRANSFERASE"/>
    <property type="match status" value="1"/>
</dbReference>
<comment type="catalytic activity">
    <reaction evidence="9 10 11">
        <text>adenosine(37) in tRNA + dimethylallyl diphosphate = N(6)-dimethylallyladenosine(37) in tRNA + diphosphate</text>
        <dbReference type="Rhea" id="RHEA:26482"/>
        <dbReference type="Rhea" id="RHEA-COMP:10162"/>
        <dbReference type="Rhea" id="RHEA-COMP:10375"/>
        <dbReference type="ChEBI" id="CHEBI:33019"/>
        <dbReference type="ChEBI" id="CHEBI:57623"/>
        <dbReference type="ChEBI" id="CHEBI:74411"/>
        <dbReference type="ChEBI" id="CHEBI:74415"/>
        <dbReference type="EC" id="2.5.1.75"/>
    </reaction>
</comment>
<evidence type="ECO:0000256" key="6">
    <source>
        <dbReference type="ARBA" id="ARBA00022741"/>
    </source>
</evidence>